<dbReference type="GO" id="GO:0085020">
    <property type="term" value="P:protein K6-linked ubiquitination"/>
    <property type="evidence" value="ECO:0007669"/>
    <property type="project" value="TreeGrafter"/>
</dbReference>
<dbReference type="InterPro" id="IPR036770">
    <property type="entry name" value="Ankyrin_rpt-contain_sf"/>
</dbReference>
<dbReference type="PROSITE" id="PS50088">
    <property type="entry name" value="ANK_REPEAT"/>
    <property type="match status" value="1"/>
</dbReference>
<proteinExistence type="predicted"/>
<feature type="compositionally biased region" description="Polar residues" evidence="4">
    <location>
        <begin position="100"/>
        <end position="116"/>
    </location>
</feature>
<reference evidence="5" key="1">
    <citation type="submission" date="2021-01" db="EMBL/GenBank/DDBJ databases">
        <authorList>
            <person name="Corre E."/>
            <person name="Pelletier E."/>
            <person name="Niang G."/>
            <person name="Scheremetjew M."/>
            <person name="Finn R."/>
            <person name="Kale V."/>
            <person name="Holt S."/>
            <person name="Cochrane G."/>
            <person name="Meng A."/>
            <person name="Brown T."/>
            <person name="Cohen L."/>
        </authorList>
    </citation>
    <scope>NUCLEOTIDE SEQUENCE</scope>
    <source>
        <strain evidence="5">CCMP325</strain>
    </source>
</reference>
<organism evidence="5">
    <name type="scientific">Hanusia phi</name>
    <dbReference type="NCBI Taxonomy" id="3032"/>
    <lineage>
        <taxon>Eukaryota</taxon>
        <taxon>Cryptophyceae</taxon>
        <taxon>Pyrenomonadales</taxon>
        <taxon>Geminigeraceae</taxon>
        <taxon>Hanusia</taxon>
    </lineage>
</organism>
<evidence type="ECO:0000256" key="3">
    <source>
        <dbReference type="PROSITE-ProRule" id="PRU00023"/>
    </source>
</evidence>
<dbReference type="AlphaFoldDB" id="A0A7S0HPE7"/>
<dbReference type="Gene3D" id="1.25.40.20">
    <property type="entry name" value="Ankyrin repeat-containing domain"/>
    <property type="match status" value="1"/>
</dbReference>
<evidence type="ECO:0000256" key="4">
    <source>
        <dbReference type="SAM" id="MobiDB-lite"/>
    </source>
</evidence>
<feature type="region of interest" description="Disordered" evidence="4">
    <location>
        <begin position="82"/>
        <end position="140"/>
    </location>
</feature>
<dbReference type="EMBL" id="HBEO01023777">
    <property type="protein sequence ID" value="CAD8494283.1"/>
    <property type="molecule type" value="Transcribed_RNA"/>
</dbReference>
<keyword evidence="2 3" id="KW-0040">ANK repeat</keyword>
<dbReference type="SMART" id="SM00248">
    <property type="entry name" value="ANK"/>
    <property type="match status" value="2"/>
</dbReference>
<dbReference type="PANTHER" id="PTHR24171">
    <property type="entry name" value="ANKYRIN REPEAT DOMAIN-CONTAINING PROTEIN 39-RELATED"/>
    <property type="match status" value="1"/>
</dbReference>
<dbReference type="Pfam" id="PF12796">
    <property type="entry name" value="Ank_2"/>
    <property type="match status" value="1"/>
</dbReference>
<evidence type="ECO:0000256" key="1">
    <source>
        <dbReference type="ARBA" id="ARBA00022737"/>
    </source>
</evidence>
<dbReference type="SUPFAM" id="SSF48403">
    <property type="entry name" value="Ankyrin repeat"/>
    <property type="match status" value="1"/>
</dbReference>
<feature type="compositionally biased region" description="Low complexity" evidence="4">
    <location>
        <begin position="85"/>
        <end position="99"/>
    </location>
</feature>
<evidence type="ECO:0000256" key="2">
    <source>
        <dbReference type="ARBA" id="ARBA00023043"/>
    </source>
</evidence>
<dbReference type="PROSITE" id="PS50297">
    <property type="entry name" value="ANK_REP_REGION"/>
    <property type="match status" value="1"/>
</dbReference>
<feature type="repeat" description="ANK" evidence="3">
    <location>
        <begin position="202"/>
        <end position="234"/>
    </location>
</feature>
<accession>A0A7S0HPE7</accession>
<sequence length="286" mass="31741">MPKSTFSSMTAKEAMMVRAKTVQRTDVRSASCSPSHVLAEFSPLPHPSPPQLKFRDAIPQNLAHKFDETYTESSPQRMCLETVRSSATDTESLLSSLSTPHQSMASTPTDSRVQSPRTHHEESSDAESTNSESSWHMRCTSESRSRPVSAFARMENAFGSLKVQEEERSGYDVIFSRARHGRYREVQEILESGCPVDLRDDKGNTALHAACQGGSMKTVKVLLRKGCKVDVQNAAGNTPLHYCYAYKYVEIGEYLMRKCQANPNIINRMGCNAFEGLGNKVGLPPQ</sequence>
<dbReference type="InterPro" id="IPR002110">
    <property type="entry name" value="Ankyrin_rpt"/>
</dbReference>
<dbReference type="GO" id="GO:0004842">
    <property type="term" value="F:ubiquitin-protein transferase activity"/>
    <property type="evidence" value="ECO:0007669"/>
    <property type="project" value="TreeGrafter"/>
</dbReference>
<protein>
    <submittedName>
        <fullName evidence="5">Uncharacterized protein</fullName>
    </submittedName>
</protein>
<keyword evidence="1" id="KW-0677">Repeat</keyword>
<evidence type="ECO:0000313" key="5">
    <source>
        <dbReference type="EMBL" id="CAD8494283.1"/>
    </source>
</evidence>
<dbReference type="PANTHER" id="PTHR24171:SF8">
    <property type="entry name" value="BRCA1-ASSOCIATED RING DOMAIN PROTEIN 1"/>
    <property type="match status" value="1"/>
</dbReference>
<name>A0A7S0HPE7_9CRYP</name>
<gene>
    <name evidence="5" type="ORF">HPHI1048_LOCUS16033</name>
</gene>